<feature type="compositionally biased region" description="Gly residues" evidence="1">
    <location>
        <begin position="35"/>
        <end position="44"/>
    </location>
</feature>
<dbReference type="EMBL" id="PYGE01000014">
    <property type="protein sequence ID" value="PSL01365.1"/>
    <property type="molecule type" value="Genomic_DNA"/>
</dbReference>
<evidence type="ECO:0000313" key="4">
    <source>
        <dbReference type="Proteomes" id="UP000243528"/>
    </source>
</evidence>
<evidence type="ECO:0000256" key="2">
    <source>
        <dbReference type="SAM" id="Phobius"/>
    </source>
</evidence>
<accession>A0A2P8DVX9</accession>
<dbReference type="AlphaFoldDB" id="A0A2P8DVX9"/>
<proteinExistence type="predicted"/>
<dbReference type="OrthoDB" id="3386529at2"/>
<sequence length="268" mass="28606">MNDESTRTERLSTGQLVLAAAALAVLGLMLIFGFGSSGEAGEAGTGETAAQPRAATDDDTDAGEHDSAPESQDSPTPADSASPTSSSRPPLTPPPGIERPGPTQAPEPSTVDETSPSQLALAAVTAAYSMDSTTDADPEEALRRAEPWLAEPYDADVYDLERLGEDVEDDWDTWAEHDAYASINTIQDVISNDQTAPAERGDTATTAMRKIAVSFTPLGRDGWNGSVSDDTWYVHLERQSKSDPWHITEMRRPEFSPTFQPLPTGTPS</sequence>
<evidence type="ECO:0000256" key="1">
    <source>
        <dbReference type="SAM" id="MobiDB-lite"/>
    </source>
</evidence>
<feature type="transmembrane region" description="Helical" evidence="2">
    <location>
        <begin position="16"/>
        <end position="35"/>
    </location>
</feature>
<feature type="compositionally biased region" description="Polar residues" evidence="1">
    <location>
        <begin position="257"/>
        <end position="268"/>
    </location>
</feature>
<protein>
    <submittedName>
        <fullName evidence="3">Uncharacterized protein</fullName>
    </submittedName>
</protein>
<reference evidence="3 4" key="1">
    <citation type="submission" date="2018-03" db="EMBL/GenBank/DDBJ databases">
        <title>Genomic Encyclopedia of Archaeal and Bacterial Type Strains, Phase II (KMG-II): from individual species to whole genera.</title>
        <authorList>
            <person name="Goeker M."/>
        </authorList>
    </citation>
    <scope>NUCLEOTIDE SEQUENCE [LARGE SCALE GENOMIC DNA]</scope>
    <source>
        <strain evidence="3 4">DSM 45211</strain>
    </source>
</reference>
<keyword evidence="4" id="KW-1185">Reference proteome</keyword>
<dbReference type="RefSeq" id="WP_106538601.1">
    <property type="nucleotide sequence ID" value="NZ_ML142899.1"/>
</dbReference>
<keyword evidence="2" id="KW-1133">Transmembrane helix</keyword>
<gene>
    <name evidence="3" type="ORF">CLV30_11495</name>
</gene>
<name>A0A2P8DVX9_9ACTN</name>
<feature type="region of interest" description="Disordered" evidence="1">
    <location>
        <begin position="35"/>
        <end position="118"/>
    </location>
</feature>
<dbReference type="Proteomes" id="UP000243528">
    <property type="component" value="Unassembled WGS sequence"/>
</dbReference>
<organism evidence="3 4">
    <name type="scientific">Haloactinopolyspora alba</name>
    <dbReference type="NCBI Taxonomy" id="648780"/>
    <lineage>
        <taxon>Bacteria</taxon>
        <taxon>Bacillati</taxon>
        <taxon>Actinomycetota</taxon>
        <taxon>Actinomycetes</taxon>
        <taxon>Jiangellales</taxon>
        <taxon>Jiangellaceae</taxon>
        <taxon>Haloactinopolyspora</taxon>
    </lineage>
</organism>
<feature type="compositionally biased region" description="Low complexity" evidence="1">
    <location>
        <begin position="71"/>
        <end position="89"/>
    </location>
</feature>
<comment type="caution">
    <text evidence="3">The sequence shown here is derived from an EMBL/GenBank/DDBJ whole genome shotgun (WGS) entry which is preliminary data.</text>
</comment>
<keyword evidence="2" id="KW-0812">Transmembrane</keyword>
<evidence type="ECO:0000313" key="3">
    <source>
        <dbReference type="EMBL" id="PSL01365.1"/>
    </source>
</evidence>
<keyword evidence="2" id="KW-0472">Membrane</keyword>
<feature type="compositionally biased region" description="Basic and acidic residues" evidence="1">
    <location>
        <begin position="243"/>
        <end position="254"/>
    </location>
</feature>
<feature type="region of interest" description="Disordered" evidence="1">
    <location>
        <begin position="243"/>
        <end position="268"/>
    </location>
</feature>